<evidence type="ECO:0000256" key="1">
    <source>
        <dbReference type="SAM" id="MobiDB-lite"/>
    </source>
</evidence>
<dbReference type="PANTHER" id="PTHR12069">
    <property type="entry name" value="DNA-DIRECTED RNA POLYMERASES III 80 KDA POLYPEPTIDE RNA POLYMERASE III SUBUNIT 5"/>
    <property type="match status" value="1"/>
</dbReference>
<dbReference type="InterPro" id="IPR006886">
    <property type="entry name" value="RNA_pol_III_Rpc5"/>
</dbReference>
<name>A0A8S0UP70_OLEEU</name>
<dbReference type="Gramene" id="OE9A072300T1">
    <property type="protein sequence ID" value="OE9A072300C1"/>
    <property type="gene ID" value="OE9A072300"/>
</dbReference>
<reference evidence="2 3" key="1">
    <citation type="submission" date="2019-12" db="EMBL/GenBank/DDBJ databases">
        <authorList>
            <person name="Alioto T."/>
            <person name="Alioto T."/>
            <person name="Gomez Garrido J."/>
        </authorList>
    </citation>
    <scope>NUCLEOTIDE SEQUENCE [LARGE SCALE GENOMIC DNA]</scope>
</reference>
<keyword evidence="2" id="KW-0804">Transcription</keyword>
<sequence>MSDESSAIASFEVSANNLDSCNKSVLARLTECMFELCYHGRGDRLFWKERISNLELVGNVQFQFVFYVCNARNYWEQARQSYSLRAQTFVVIARMTVHNFIRRHGRLNKGFRRAEEADDNKVEVNLPDLEDEITVEDDAIGAENIPWQQLCDYMAQALWGHENWTHLKNGHILPPKSKRPTVDQRILGVQSSSPSIRSRVTCGCCEGKCHIKRTYKQPLSLCHVFGDFAIEKRCKTWRLEEYARLVQGLWVPKSSLGHGTDSGIEVLARDYVLLLFRKNPLEEEWESLEKKINDLLFGGRNGPGTKTSSKSNVMNNPVTSMSSSKLALKTPNEASLRTPMPKETREALMKALQKLLKGIKVCSFQQICQRLRDLADSESARSRGFAKETVAAANSICAFADELQAIISRFAFNIHGVYVPKSSPDHPQYDPFRKVVIDLLIAEGPKAKLKEVPIVEAAKMELKRDIPQIGYQKVLQELCLSQGFEWVLKSGDGNPQK</sequence>
<dbReference type="OrthoDB" id="340681at2759"/>
<proteinExistence type="predicted"/>
<comment type="caution">
    <text evidence="2">The sequence shown here is derived from an EMBL/GenBank/DDBJ whole genome shotgun (WGS) entry which is preliminary data.</text>
</comment>
<evidence type="ECO:0000313" key="2">
    <source>
        <dbReference type="EMBL" id="CAA3021974.1"/>
    </source>
</evidence>
<keyword evidence="3" id="KW-1185">Reference proteome</keyword>
<dbReference type="Pfam" id="PF04801">
    <property type="entry name" value="RPC5"/>
    <property type="match status" value="1"/>
</dbReference>
<feature type="compositionally biased region" description="Polar residues" evidence="1">
    <location>
        <begin position="304"/>
        <end position="324"/>
    </location>
</feature>
<dbReference type="GO" id="GO:0005666">
    <property type="term" value="C:RNA polymerase III complex"/>
    <property type="evidence" value="ECO:0007669"/>
    <property type="project" value="TreeGrafter"/>
</dbReference>
<dbReference type="Proteomes" id="UP000594638">
    <property type="component" value="Unassembled WGS sequence"/>
</dbReference>
<accession>A0A8S0UP70</accession>
<evidence type="ECO:0000313" key="3">
    <source>
        <dbReference type="Proteomes" id="UP000594638"/>
    </source>
</evidence>
<protein>
    <submittedName>
        <fullName evidence="2">DNA-directed RNA polymerase III subunit RPC5-like</fullName>
    </submittedName>
</protein>
<keyword evidence="2" id="KW-0240">DNA-directed RNA polymerase</keyword>
<organism evidence="2 3">
    <name type="scientific">Olea europaea subsp. europaea</name>
    <dbReference type="NCBI Taxonomy" id="158383"/>
    <lineage>
        <taxon>Eukaryota</taxon>
        <taxon>Viridiplantae</taxon>
        <taxon>Streptophyta</taxon>
        <taxon>Embryophyta</taxon>
        <taxon>Tracheophyta</taxon>
        <taxon>Spermatophyta</taxon>
        <taxon>Magnoliopsida</taxon>
        <taxon>eudicotyledons</taxon>
        <taxon>Gunneridae</taxon>
        <taxon>Pentapetalae</taxon>
        <taxon>asterids</taxon>
        <taxon>lamiids</taxon>
        <taxon>Lamiales</taxon>
        <taxon>Oleaceae</taxon>
        <taxon>Oleeae</taxon>
        <taxon>Olea</taxon>
    </lineage>
</organism>
<dbReference type="EMBL" id="CACTIH010009062">
    <property type="protein sequence ID" value="CAA3021974.1"/>
    <property type="molecule type" value="Genomic_DNA"/>
</dbReference>
<dbReference type="AlphaFoldDB" id="A0A8S0UP70"/>
<feature type="region of interest" description="Disordered" evidence="1">
    <location>
        <begin position="301"/>
        <end position="324"/>
    </location>
</feature>
<dbReference type="GO" id="GO:0042797">
    <property type="term" value="P:tRNA transcription by RNA polymerase III"/>
    <property type="evidence" value="ECO:0007669"/>
    <property type="project" value="TreeGrafter"/>
</dbReference>
<dbReference type="PANTHER" id="PTHR12069:SF0">
    <property type="entry name" value="DNA-DIRECTED RNA POLYMERASE III SUBUNIT RPC5"/>
    <property type="match status" value="1"/>
</dbReference>
<gene>
    <name evidence="2" type="ORF">OLEA9_A072300</name>
</gene>